<dbReference type="Proteomes" id="UP001482231">
    <property type="component" value="Unassembled WGS sequence"/>
</dbReference>
<keyword evidence="3" id="KW-1185">Reference proteome</keyword>
<feature type="domain" description="Polymerase/histidinol phosphatase N-terminal" evidence="1">
    <location>
        <begin position="4"/>
        <end position="69"/>
    </location>
</feature>
<dbReference type="GO" id="GO:0097657">
    <property type="term" value="F:3',5'-nucleotide bisphosphate phosphatase activity"/>
    <property type="evidence" value="ECO:0007669"/>
    <property type="project" value="UniProtKB-EC"/>
</dbReference>
<dbReference type="EMBL" id="JBAJEX010000001">
    <property type="protein sequence ID" value="MEO1765738.1"/>
    <property type="molecule type" value="Genomic_DNA"/>
</dbReference>
<dbReference type="SUPFAM" id="SSF89550">
    <property type="entry name" value="PHP domain-like"/>
    <property type="match status" value="1"/>
</dbReference>
<evidence type="ECO:0000313" key="3">
    <source>
        <dbReference type="Proteomes" id="UP001482231"/>
    </source>
</evidence>
<protein>
    <submittedName>
        <fullName evidence="2">3',5'-nucleoside bisphosphate phosphatase</fullName>
        <ecNumber evidence="2">3.1.3.97</ecNumber>
    </submittedName>
</protein>
<comment type="caution">
    <text evidence="2">The sequence shown here is derived from an EMBL/GenBank/DDBJ whole genome shotgun (WGS) entry which is preliminary data.</text>
</comment>
<proteinExistence type="predicted"/>
<dbReference type="EC" id="3.1.3.97" evidence="2"/>
<accession>A0ABV0EE42</accession>
<dbReference type="SMART" id="SM00481">
    <property type="entry name" value="POLIIIAc"/>
    <property type="match status" value="1"/>
</dbReference>
<dbReference type="RefSeq" id="WP_347306154.1">
    <property type="nucleotide sequence ID" value="NZ_JBAJEX010000001.1"/>
</dbReference>
<evidence type="ECO:0000259" key="1">
    <source>
        <dbReference type="SMART" id="SM00481"/>
    </source>
</evidence>
<sequence>MFSVDLHAHSRISDGQLAPRELVRHAAARGVRVLALTDHDDVAGVAEAREEASCQGMHLVSGVEISVTWRGRTIHVVGLRIDETHPVLQAGLARLRASRVERARRIAQELERIGISGSLEGAMALASEHIISRTHFARFLIEQGHAADMRGVFRKYLVKGKPGYVEHIWAGLDEAVAWIQGAGGVAVIAHPGRYDLGPRLMRELFAEFLELGGCAVEVVSGSHSQDEILRFAQLAREFGFKASRGSDYHGPGHGYVDMGRLAALPPGCVPVWHDWPEVLPAAA</sequence>
<dbReference type="PANTHER" id="PTHR42924">
    <property type="entry name" value="EXONUCLEASE"/>
    <property type="match status" value="1"/>
</dbReference>
<dbReference type="Gene3D" id="3.20.20.140">
    <property type="entry name" value="Metal-dependent hydrolases"/>
    <property type="match status" value="1"/>
</dbReference>
<name>A0ABV0EE42_9BURK</name>
<reference evidence="2 3" key="1">
    <citation type="submission" date="2024-02" db="EMBL/GenBank/DDBJ databases">
        <title>New thermophilic sulfur-oxidizing bacteria from a hot springs of the Uzon caldera (Kamchatka, Russia).</title>
        <authorList>
            <person name="Dukat A.M."/>
            <person name="Elcheninov A.G."/>
            <person name="Frolov E.N."/>
        </authorList>
    </citation>
    <scope>NUCLEOTIDE SEQUENCE [LARGE SCALE GENOMIC DNA]</scope>
    <source>
        <strain evidence="2 3">AK1</strain>
    </source>
</reference>
<dbReference type="Gene3D" id="1.10.150.650">
    <property type="match status" value="1"/>
</dbReference>
<dbReference type="InterPro" id="IPR052018">
    <property type="entry name" value="PHP_domain"/>
</dbReference>
<dbReference type="InterPro" id="IPR004013">
    <property type="entry name" value="PHP_dom"/>
</dbReference>
<organism evidence="2 3">
    <name type="scientific">Thiobacter aerophilum</name>
    <dbReference type="NCBI Taxonomy" id="3121275"/>
    <lineage>
        <taxon>Bacteria</taxon>
        <taxon>Pseudomonadati</taxon>
        <taxon>Pseudomonadota</taxon>
        <taxon>Betaproteobacteria</taxon>
        <taxon>Burkholderiales</taxon>
        <taxon>Thiobacteraceae</taxon>
        <taxon>Thiobacter</taxon>
    </lineage>
</organism>
<dbReference type="NCBIfam" id="NF041577">
    <property type="entry name" value="nside_bi_sphtase"/>
    <property type="match status" value="1"/>
</dbReference>
<dbReference type="PANTHER" id="PTHR42924:SF3">
    <property type="entry name" value="POLYMERASE_HISTIDINOL PHOSPHATASE N-TERMINAL DOMAIN-CONTAINING PROTEIN"/>
    <property type="match status" value="1"/>
</dbReference>
<dbReference type="InterPro" id="IPR016195">
    <property type="entry name" value="Pol/histidinol_Pase-like"/>
</dbReference>
<dbReference type="InterPro" id="IPR003141">
    <property type="entry name" value="Pol/His_phosphatase_N"/>
</dbReference>
<gene>
    <name evidence="2" type="ORF">V6E02_00680</name>
</gene>
<dbReference type="CDD" id="cd07438">
    <property type="entry name" value="PHP_HisPPase_AMP"/>
    <property type="match status" value="1"/>
</dbReference>
<dbReference type="Pfam" id="PF02811">
    <property type="entry name" value="PHP"/>
    <property type="match status" value="1"/>
</dbReference>
<keyword evidence="2" id="KW-0378">Hydrolase</keyword>
<evidence type="ECO:0000313" key="2">
    <source>
        <dbReference type="EMBL" id="MEO1765738.1"/>
    </source>
</evidence>
<dbReference type="InterPro" id="IPR049742">
    <property type="entry name" value="35NBP"/>
</dbReference>